<protein>
    <submittedName>
        <fullName evidence="2">N-6 DNA methylase</fullName>
    </submittedName>
</protein>
<dbReference type="Gene3D" id="3.40.50.150">
    <property type="entry name" value="Vaccinia Virus protein VP39"/>
    <property type="match status" value="1"/>
</dbReference>
<dbReference type="Proteomes" id="UP001163878">
    <property type="component" value="Chromosome"/>
</dbReference>
<dbReference type="InterPro" id="IPR036388">
    <property type="entry name" value="WH-like_DNA-bd_sf"/>
</dbReference>
<dbReference type="InterPro" id="IPR029063">
    <property type="entry name" value="SAM-dependent_MTases_sf"/>
</dbReference>
<dbReference type="PANTHER" id="PTHR42998:SF1">
    <property type="entry name" value="TYPE I RESTRICTION ENZYME HINDI METHYLASE SUBUNIT"/>
    <property type="match status" value="1"/>
</dbReference>
<name>A0ABY6IF59_STRPE</name>
<proteinExistence type="predicted"/>
<sequence length="555" mass="59172">MKDDAVRPPTEPLVTAAEIARLAGVTRAAVSNWRRRHGNFPAPAAGSSSSPLFSLTEVRAWLEQQRKGQELSAEVRLWEFLRGAHGEDVIRGLTTVAEILSDEDDTSRAESDPALDALIDELTAGMSPADLLTDLTARYIEASGRAGSDGITSPQLIRAIQHFAGDQQGTVFDPACGIGSLLFAFGPRARALVGQDIDPVNARYAALRAGLTGILDVTVSTGDSLRADAHRGLKADLVVCEPPVGVADWGREDLLLDPRWEFGVPSRAESELAWLQHCYFHTAPGGVVVMVMPASVAYRKAGRRIRAEIVRRGLLTHVVALPPGLAAAHALSVHLWLLKRPTGSDTGAGTDFVRMTDLTENDPSEPFEPRADQSAEVSRIDLLDDTVDLTPTAHIAARLTDFAAEYAATRRAIGEQLAVLSDLLPVLEAGATGTLQDGATVSLSDLARAGLIETSADSAVSTSEQLDTDYLNGFLRSAANNRRSTSASGTFRTDARGARIPQMGIDEQRRYGAAFRALSEFEEHVKKLAELSERAASLARDGLTGGALAPPPADG</sequence>
<dbReference type="InterPro" id="IPR052916">
    <property type="entry name" value="Type-I_RE_MTase_Subunit"/>
</dbReference>
<dbReference type="PRINTS" id="PR00507">
    <property type="entry name" value="N12N6MTFRASE"/>
</dbReference>
<keyword evidence="3" id="KW-1185">Reference proteome</keyword>
<evidence type="ECO:0000313" key="3">
    <source>
        <dbReference type="Proteomes" id="UP001163878"/>
    </source>
</evidence>
<organism evidence="2 3">
    <name type="scientific">Streptomyces peucetius</name>
    <dbReference type="NCBI Taxonomy" id="1950"/>
    <lineage>
        <taxon>Bacteria</taxon>
        <taxon>Bacillati</taxon>
        <taxon>Actinomycetota</taxon>
        <taxon>Actinomycetes</taxon>
        <taxon>Kitasatosporales</taxon>
        <taxon>Streptomycetaceae</taxon>
        <taxon>Streptomyces</taxon>
    </lineage>
</organism>
<dbReference type="SUPFAM" id="SSF53335">
    <property type="entry name" value="S-adenosyl-L-methionine-dependent methyltransferases"/>
    <property type="match status" value="1"/>
</dbReference>
<dbReference type="Pfam" id="PF02384">
    <property type="entry name" value="N6_Mtase"/>
    <property type="match status" value="1"/>
</dbReference>
<accession>A0ABY6IF59</accession>
<evidence type="ECO:0000313" key="2">
    <source>
        <dbReference type="EMBL" id="UYQ65636.1"/>
    </source>
</evidence>
<dbReference type="EMBL" id="CP107567">
    <property type="protein sequence ID" value="UYQ65636.1"/>
    <property type="molecule type" value="Genomic_DNA"/>
</dbReference>
<dbReference type="InterPro" id="IPR003356">
    <property type="entry name" value="DNA_methylase_A-5"/>
</dbReference>
<gene>
    <name evidence="2" type="ORF">OGH68_32030</name>
</gene>
<feature type="domain" description="DNA methylase adenine-specific" evidence="1">
    <location>
        <begin position="139"/>
        <end position="363"/>
    </location>
</feature>
<dbReference type="GO" id="GO:0008168">
    <property type="term" value="F:methyltransferase activity"/>
    <property type="evidence" value="ECO:0007669"/>
    <property type="project" value="UniProtKB-KW"/>
</dbReference>
<dbReference type="PANTHER" id="PTHR42998">
    <property type="entry name" value="TYPE I RESTRICTION ENZYME HINDVIIP M PROTEIN-RELATED"/>
    <property type="match status" value="1"/>
</dbReference>
<keyword evidence="2" id="KW-0808">Transferase</keyword>
<dbReference type="CDD" id="cd02440">
    <property type="entry name" value="AdoMet_MTases"/>
    <property type="match status" value="1"/>
</dbReference>
<dbReference type="Gene3D" id="1.10.10.10">
    <property type="entry name" value="Winged helix-like DNA-binding domain superfamily/Winged helix DNA-binding domain"/>
    <property type="match status" value="1"/>
</dbReference>
<dbReference type="GO" id="GO:0032259">
    <property type="term" value="P:methylation"/>
    <property type="evidence" value="ECO:0007669"/>
    <property type="project" value="UniProtKB-KW"/>
</dbReference>
<evidence type="ECO:0000259" key="1">
    <source>
        <dbReference type="Pfam" id="PF02384"/>
    </source>
</evidence>
<reference evidence="2" key="1">
    <citation type="submission" date="2022-10" db="EMBL/GenBank/DDBJ databases">
        <title>Cytochrome P450 Catalyzes Benzene Ring Formation in the Biosynthesis of Trialkyl-Substituted Aromatic Polyketides.</title>
        <authorList>
            <person name="Zhao E."/>
            <person name="Ge H."/>
        </authorList>
    </citation>
    <scope>NUCLEOTIDE SEQUENCE</scope>
    <source>
        <strain evidence="2">NA0869</strain>
    </source>
</reference>
<keyword evidence="2" id="KW-0489">Methyltransferase</keyword>
<dbReference type="RefSeq" id="WP_264248875.1">
    <property type="nucleotide sequence ID" value="NZ_CP107567.1"/>
</dbReference>